<feature type="domain" description="Clp ATPase C-terminal" evidence="6">
    <location>
        <begin position="533"/>
        <end position="586"/>
    </location>
</feature>
<dbReference type="PROSITE" id="PS50088">
    <property type="entry name" value="ANK_REPEAT"/>
    <property type="match status" value="1"/>
</dbReference>
<feature type="repeat" description="ANK" evidence="3">
    <location>
        <begin position="138"/>
        <end position="170"/>
    </location>
</feature>
<evidence type="ECO:0000313" key="8">
    <source>
        <dbReference type="Proteomes" id="UP000250266"/>
    </source>
</evidence>
<dbReference type="Gene3D" id="3.40.50.300">
    <property type="entry name" value="P-loop containing nucleotide triphosphate hydrolases"/>
    <property type="match status" value="1"/>
</dbReference>
<dbReference type="Pfam" id="PF07724">
    <property type="entry name" value="AAA_2"/>
    <property type="match status" value="1"/>
</dbReference>
<dbReference type="GO" id="GO:0005524">
    <property type="term" value="F:ATP binding"/>
    <property type="evidence" value="ECO:0007669"/>
    <property type="project" value="UniProtKB-KW"/>
</dbReference>
<dbReference type="GO" id="GO:0005737">
    <property type="term" value="C:cytoplasm"/>
    <property type="evidence" value="ECO:0007669"/>
    <property type="project" value="TreeGrafter"/>
</dbReference>
<keyword evidence="3" id="KW-0040">ANK repeat</keyword>
<dbReference type="PANTHER" id="PTHR11638">
    <property type="entry name" value="ATP-DEPENDENT CLP PROTEASE"/>
    <property type="match status" value="1"/>
</dbReference>
<dbReference type="InterPro" id="IPR019489">
    <property type="entry name" value="Clp_ATPase_C"/>
</dbReference>
<dbReference type="InterPro" id="IPR036770">
    <property type="entry name" value="Ankyrin_rpt-contain_sf"/>
</dbReference>
<dbReference type="InterPro" id="IPR002110">
    <property type="entry name" value="Ankyrin_rpt"/>
</dbReference>
<dbReference type="InterPro" id="IPR001270">
    <property type="entry name" value="ClpA/B"/>
</dbReference>
<protein>
    <submittedName>
        <fullName evidence="7">P-loop containing nucleoside triphosphate hydrolase protein</fullName>
    </submittedName>
</protein>
<keyword evidence="2" id="KW-0067">ATP-binding</keyword>
<dbReference type="Gene3D" id="1.25.40.20">
    <property type="entry name" value="Ankyrin repeat-containing domain"/>
    <property type="match status" value="1"/>
</dbReference>
<dbReference type="Proteomes" id="UP000250266">
    <property type="component" value="Unassembled WGS sequence"/>
</dbReference>
<evidence type="ECO:0000259" key="6">
    <source>
        <dbReference type="Pfam" id="PF10431"/>
    </source>
</evidence>
<accession>A0A8E2E6X9</accession>
<feature type="region of interest" description="Disordered" evidence="4">
    <location>
        <begin position="1"/>
        <end position="69"/>
    </location>
</feature>
<keyword evidence="1" id="KW-0547">Nucleotide-binding</keyword>
<dbReference type="GO" id="GO:0016887">
    <property type="term" value="F:ATP hydrolysis activity"/>
    <property type="evidence" value="ECO:0007669"/>
    <property type="project" value="InterPro"/>
</dbReference>
<dbReference type="Gene3D" id="1.10.8.60">
    <property type="match status" value="1"/>
</dbReference>
<organism evidence="7 8">
    <name type="scientific">Lepidopterella palustris CBS 459.81</name>
    <dbReference type="NCBI Taxonomy" id="1314670"/>
    <lineage>
        <taxon>Eukaryota</taxon>
        <taxon>Fungi</taxon>
        <taxon>Dikarya</taxon>
        <taxon>Ascomycota</taxon>
        <taxon>Pezizomycotina</taxon>
        <taxon>Dothideomycetes</taxon>
        <taxon>Pleosporomycetidae</taxon>
        <taxon>Mytilinidiales</taxon>
        <taxon>Argynnaceae</taxon>
        <taxon>Lepidopterella</taxon>
    </lineage>
</organism>
<reference evidence="7 8" key="1">
    <citation type="journal article" date="2016" name="Nat. Commun.">
        <title>Ectomycorrhizal ecology is imprinted in the genome of the dominant symbiotic fungus Cenococcum geophilum.</title>
        <authorList>
            <consortium name="DOE Joint Genome Institute"/>
            <person name="Peter M."/>
            <person name="Kohler A."/>
            <person name="Ohm R.A."/>
            <person name="Kuo A."/>
            <person name="Krutzmann J."/>
            <person name="Morin E."/>
            <person name="Arend M."/>
            <person name="Barry K.W."/>
            <person name="Binder M."/>
            <person name="Choi C."/>
            <person name="Clum A."/>
            <person name="Copeland A."/>
            <person name="Grisel N."/>
            <person name="Haridas S."/>
            <person name="Kipfer T."/>
            <person name="LaButti K."/>
            <person name="Lindquist E."/>
            <person name="Lipzen A."/>
            <person name="Maire R."/>
            <person name="Meier B."/>
            <person name="Mihaltcheva S."/>
            <person name="Molinier V."/>
            <person name="Murat C."/>
            <person name="Poggeler S."/>
            <person name="Quandt C.A."/>
            <person name="Sperisen C."/>
            <person name="Tritt A."/>
            <person name="Tisserant E."/>
            <person name="Crous P.W."/>
            <person name="Henrissat B."/>
            <person name="Nehls U."/>
            <person name="Egli S."/>
            <person name="Spatafora J.W."/>
            <person name="Grigoriev I.V."/>
            <person name="Martin F.M."/>
        </authorList>
    </citation>
    <scope>NUCLEOTIDE SEQUENCE [LARGE SCALE GENOMIC DNA]</scope>
    <source>
        <strain evidence="7 8">CBS 459.81</strain>
    </source>
</reference>
<gene>
    <name evidence="7" type="ORF">K432DRAFT_436057</name>
</gene>
<evidence type="ECO:0000256" key="2">
    <source>
        <dbReference type="ARBA" id="ARBA00022840"/>
    </source>
</evidence>
<dbReference type="InterPro" id="IPR003959">
    <property type="entry name" value="ATPase_AAA_core"/>
</dbReference>
<keyword evidence="8" id="KW-1185">Reference proteome</keyword>
<dbReference type="InterPro" id="IPR027417">
    <property type="entry name" value="P-loop_NTPase"/>
</dbReference>
<evidence type="ECO:0000256" key="3">
    <source>
        <dbReference type="PROSITE-ProRule" id="PRU00023"/>
    </source>
</evidence>
<feature type="domain" description="ATPase AAA-type core" evidence="5">
    <location>
        <begin position="319"/>
        <end position="472"/>
    </location>
</feature>
<evidence type="ECO:0000256" key="1">
    <source>
        <dbReference type="ARBA" id="ARBA00022741"/>
    </source>
</evidence>
<dbReference type="GO" id="GO:0034605">
    <property type="term" value="P:cellular response to heat"/>
    <property type="evidence" value="ECO:0007669"/>
    <property type="project" value="TreeGrafter"/>
</dbReference>
<dbReference type="OrthoDB" id="47330at2759"/>
<dbReference type="PRINTS" id="PR00300">
    <property type="entry name" value="CLPPROTEASEA"/>
</dbReference>
<dbReference type="Pfam" id="PF10431">
    <property type="entry name" value="ClpB_D2-small"/>
    <property type="match status" value="1"/>
</dbReference>
<dbReference type="InterPro" id="IPR050130">
    <property type="entry name" value="ClpA_ClpB"/>
</dbReference>
<sequence>MNSLSLGGSKDIILDDNDNGGKAGIEPQAPASNMGISRSPSNPPARRPLASSVTADPKPKISRYTTQPTGPQWNITLPVIELDKSDPEFSIDDVIAKGFSIRGLITALQSGIKRGKLQHYLSFFSESIVAQHMNMSIGGFPAIFYAVATNDEKIVRMWVNNGGDVNAVDGNYGIPLLGFAVLMADILGSHTTAVTITLLSLGADISVIPRIFFTPYLDDPPAKAPFNHREFDEPGKQWCQDYMRPMFARAVNLTQRYFFEKTLKDKKPSERQMQVAITHNATALLGISYFLIGQSSAAKTVTQKLLSHMALPRSKPLVLVFSGPSGHGKTELAKRMGELLSLELECIDCTELKHETDLFGPKKPYIGHEAGSPLNNFLTRLTGRRCIVFLDEFEKTTKEVQNSLLIPFDEGKYTDRRNRQPVDCSKTIWIIATNALDDIILDFCDIYQDDVHDTSDQLRHSELMTDLSNRLKKQLKSTFGNPLSGRISLVLPFLPFSPSEAAVIVHKYLLELQSHLSQAVQLSGQQLVGRINLCIKNDGAICSLLASEGYDADQGARSLKSAVELRVADELVGKYLEEDGRIEDGQRMVRYTVDVTRGGGLVVFKAEG</sequence>
<dbReference type="SUPFAM" id="SSF52540">
    <property type="entry name" value="P-loop containing nucleoside triphosphate hydrolases"/>
    <property type="match status" value="1"/>
</dbReference>
<dbReference type="SUPFAM" id="SSF48403">
    <property type="entry name" value="Ankyrin repeat"/>
    <property type="match status" value="1"/>
</dbReference>
<evidence type="ECO:0000259" key="5">
    <source>
        <dbReference type="Pfam" id="PF07724"/>
    </source>
</evidence>
<evidence type="ECO:0000313" key="7">
    <source>
        <dbReference type="EMBL" id="OCK78281.1"/>
    </source>
</evidence>
<proteinExistence type="predicted"/>
<name>A0A8E2E6X9_9PEZI</name>
<dbReference type="EMBL" id="KV745070">
    <property type="protein sequence ID" value="OCK78281.1"/>
    <property type="molecule type" value="Genomic_DNA"/>
</dbReference>
<evidence type="ECO:0000256" key="4">
    <source>
        <dbReference type="SAM" id="MobiDB-lite"/>
    </source>
</evidence>
<keyword evidence="7" id="KW-0378">Hydrolase</keyword>
<dbReference type="AlphaFoldDB" id="A0A8E2E6X9"/>
<dbReference type="PANTHER" id="PTHR11638:SF18">
    <property type="entry name" value="HEAT SHOCK PROTEIN 104"/>
    <property type="match status" value="1"/>
</dbReference>